<protein>
    <submittedName>
        <fullName evidence="1">Pilus assembly protein PilM</fullName>
    </submittedName>
</protein>
<dbReference type="InterPro" id="IPR043129">
    <property type="entry name" value="ATPase_NBD"/>
</dbReference>
<dbReference type="RefSeq" id="WP_212689892.1">
    <property type="nucleotide sequence ID" value="NZ_JAGSPN010000680.1"/>
</dbReference>
<feature type="non-terminal residue" evidence="1">
    <location>
        <position position="92"/>
    </location>
</feature>
<dbReference type="Pfam" id="PF11104">
    <property type="entry name" value="PilM_2"/>
    <property type="match status" value="1"/>
</dbReference>
<gene>
    <name evidence="1" type="primary">pilM</name>
    <name evidence="1" type="ORF">KDM89_22170</name>
</gene>
<evidence type="ECO:0000313" key="1">
    <source>
        <dbReference type="EMBL" id="MBR7784842.1"/>
    </source>
</evidence>
<organism evidence="1 2">
    <name type="scientific">Undibacterium luofuense</name>
    <dbReference type="NCBI Taxonomy" id="2828733"/>
    <lineage>
        <taxon>Bacteria</taxon>
        <taxon>Pseudomonadati</taxon>
        <taxon>Pseudomonadota</taxon>
        <taxon>Betaproteobacteria</taxon>
        <taxon>Burkholderiales</taxon>
        <taxon>Oxalobacteraceae</taxon>
        <taxon>Undibacterium</taxon>
    </lineage>
</organism>
<dbReference type="Gene3D" id="3.30.1490.300">
    <property type="match status" value="1"/>
</dbReference>
<dbReference type="AlphaFoldDB" id="A0A941I7D5"/>
<keyword evidence="2" id="KW-1185">Reference proteome</keyword>
<dbReference type="Proteomes" id="UP000680067">
    <property type="component" value="Unassembled WGS sequence"/>
</dbReference>
<comment type="caution">
    <text evidence="1">The sequence shown here is derived from an EMBL/GenBank/DDBJ whole genome shotgun (WGS) entry which is preliminary data.</text>
</comment>
<feature type="non-terminal residue" evidence="1">
    <location>
        <position position="1"/>
    </location>
</feature>
<accession>A0A941I7D5</accession>
<dbReference type="InterPro" id="IPR005883">
    <property type="entry name" value="PilM"/>
</dbReference>
<evidence type="ECO:0000313" key="2">
    <source>
        <dbReference type="Proteomes" id="UP000680067"/>
    </source>
</evidence>
<dbReference type="EMBL" id="JAGSPN010000680">
    <property type="protein sequence ID" value="MBR7784842.1"/>
    <property type="molecule type" value="Genomic_DNA"/>
</dbReference>
<dbReference type="SUPFAM" id="SSF53067">
    <property type="entry name" value="Actin-like ATPase domain"/>
    <property type="match status" value="1"/>
</dbReference>
<proteinExistence type="predicted"/>
<reference evidence="1" key="1">
    <citation type="submission" date="2021-04" db="EMBL/GenBank/DDBJ databases">
        <title>novel species isolated from subtropical streams in China.</title>
        <authorList>
            <person name="Lu H."/>
        </authorList>
    </citation>
    <scope>NUCLEOTIDE SEQUENCE</scope>
    <source>
        <strain evidence="1">LFS511W</strain>
    </source>
</reference>
<name>A0A941I7D5_9BURK</name>
<sequence>LDGNIENIEQVSDTIRKLLKKSGTSAKNVALAMPASAVITKKIFLPMTLSDQALEVQVESEASQYIPFSMDEVSLDFCVIGPAANQEDVEVM</sequence>